<dbReference type="NCBIfam" id="TIGR02937">
    <property type="entry name" value="sigma70-ECF"/>
    <property type="match status" value="1"/>
</dbReference>
<protein>
    <submittedName>
        <fullName evidence="7">RNA polymerase sigma factor</fullName>
    </submittedName>
</protein>
<dbReference type="InterPro" id="IPR014284">
    <property type="entry name" value="RNA_pol_sigma-70_dom"/>
</dbReference>
<dbReference type="RefSeq" id="WP_213041424.1">
    <property type="nucleotide sequence ID" value="NZ_CAJNBJ010000002.1"/>
</dbReference>
<keyword evidence="8" id="KW-1185">Reference proteome</keyword>
<dbReference type="EMBL" id="CAJNBJ010000002">
    <property type="protein sequence ID" value="CAE6724667.1"/>
    <property type="molecule type" value="Genomic_DNA"/>
</dbReference>
<accession>A0ABM8QZN8</accession>
<evidence type="ECO:0000313" key="7">
    <source>
        <dbReference type="EMBL" id="CAE6724667.1"/>
    </source>
</evidence>
<dbReference type="SUPFAM" id="SSF88946">
    <property type="entry name" value="Sigma2 domain of RNA polymerase sigma factors"/>
    <property type="match status" value="1"/>
</dbReference>
<dbReference type="InterPro" id="IPR013325">
    <property type="entry name" value="RNA_pol_sigma_r2"/>
</dbReference>
<keyword evidence="4" id="KW-0804">Transcription</keyword>
<dbReference type="Pfam" id="PF08281">
    <property type="entry name" value="Sigma70_r4_2"/>
    <property type="match status" value="1"/>
</dbReference>
<evidence type="ECO:0000256" key="3">
    <source>
        <dbReference type="ARBA" id="ARBA00023082"/>
    </source>
</evidence>
<feature type="domain" description="RNA polymerase sigma factor 70 region 4 type 2" evidence="6">
    <location>
        <begin position="112"/>
        <end position="164"/>
    </location>
</feature>
<keyword evidence="3" id="KW-0731">Sigma factor</keyword>
<feature type="domain" description="RNA polymerase sigma-70 region 2" evidence="5">
    <location>
        <begin position="23"/>
        <end position="83"/>
    </location>
</feature>
<dbReference type="PANTHER" id="PTHR43133:SF62">
    <property type="entry name" value="RNA POLYMERASE SIGMA FACTOR SIGZ"/>
    <property type="match status" value="1"/>
</dbReference>
<evidence type="ECO:0000256" key="1">
    <source>
        <dbReference type="ARBA" id="ARBA00010641"/>
    </source>
</evidence>
<dbReference type="Proteomes" id="UP000675880">
    <property type="component" value="Unassembled WGS sequence"/>
</dbReference>
<dbReference type="SUPFAM" id="SSF88659">
    <property type="entry name" value="Sigma3 and sigma4 domains of RNA polymerase sigma factors"/>
    <property type="match status" value="1"/>
</dbReference>
<evidence type="ECO:0000259" key="6">
    <source>
        <dbReference type="Pfam" id="PF08281"/>
    </source>
</evidence>
<organism evidence="7 8">
    <name type="scientific">Nitrospira defluvii</name>
    <dbReference type="NCBI Taxonomy" id="330214"/>
    <lineage>
        <taxon>Bacteria</taxon>
        <taxon>Pseudomonadati</taxon>
        <taxon>Nitrospirota</taxon>
        <taxon>Nitrospiria</taxon>
        <taxon>Nitrospirales</taxon>
        <taxon>Nitrospiraceae</taxon>
        <taxon>Nitrospira</taxon>
    </lineage>
</organism>
<name>A0ABM8QZN8_9BACT</name>
<dbReference type="Pfam" id="PF04542">
    <property type="entry name" value="Sigma70_r2"/>
    <property type="match status" value="1"/>
</dbReference>
<dbReference type="InterPro" id="IPR013324">
    <property type="entry name" value="RNA_pol_sigma_r3/r4-like"/>
</dbReference>
<evidence type="ECO:0000313" key="8">
    <source>
        <dbReference type="Proteomes" id="UP000675880"/>
    </source>
</evidence>
<sequence length="195" mass="21758">MTQESTPSTALSPEAIAQLVKGHREFLSFLERRVESRAVAEDILQSAFTRGLERGAGVDDEKVVAWFYRVLRNAVIDHYRQRSTAERLTEAWAREFPDVQEPEAELRQEICQCVSSLLDTLKPEYRDALRIVDLQEGKLKDLAQQSGITPENAAVRVHRARAALRRRIEQACGTCSLHGCLDCSCEAAGGKECGG</sequence>
<evidence type="ECO:0000256" key="2">
    <source>
        <dbReference type="ARBA" id="ARBA00023015"/>
    </source>
</evidence>
<dbReference type="PANTHER" id="PTHR43133">
    <property type="entry name" value="RNA POLYMERASE ECF-TYPE SIGMA FACTO"/>
    <property type="match status" value="1"/>
</dbReference>
<reference evidence="7 8" key="1">
    <citation type="submission" date="2021-02" db="EMBL/GenBank/DDBJ databases">
        <authorList>
            <person name="Han P."/>
        </authorList>
    </citation>
    <scope>NUCLEOTIDE SEQUENCE [LARGE SCALE GENOMIC DNA]</scope>
    <source>
        <strain evidence="7">Candidatus Nitrospira sp. ZN2</strain>
    </source>
</reference>
<dbReference type="InterPro" id="IPR007627">
    <property type="entry name" value="RNA_pol_sigma70_r2"/>
</dbReference>
<gene>
    <name evidence="7" type="ORF">NSPZN2_100038</name>
</gene>
<comment type="similarity">
    <text evidence="1">Belongs to the sigma-70 factor family. ECF subfamily.</text>
</comment>
<comment type="caution">
    <text evidence="7">The sequence shown here is derived from an EMBL/GenBank/DDBJ whole genome shotgun (WGS) entry which is preliminary data.</text>
</comment>
<dbReference type="InterPro" id="IPR036388">
    <property type="entry name" value="WH-like_DNA-bd_sf"/>
</dbReference>
<proteinExistence type="inferred from homology"/>
<evidence type="ECO:0000259" key="5">
    <source>
        <dbReference type="Pfam" id="PF04542"/>
    </source>
</evidence>
<keyword evidence="2" id="KW-0805">Transcription regulation</keyword>
<evidence type="ECO:0000256" key="4">
    <source>
        <dbReference type="ARBA" id="ARBA00023163"/>
    </source>
</evidence>
<dbReference type="Gene3D" id="1.10.1740.10">
    <property type="match status" value="1"/>
</dbReference>
<dbReference type="InterPro" id="IPR039425">
    <property type="entry name" value="RNA_pol_sigma-70-like"/>
</dbReference>
<dbReference type="Gene3D" id="1.10.10.10">
    <property type="entry name" value="Winged helix-like DNA-binding domain superfamily/Winged helix DNA-binding domain"/>
    <property type="match status" value="1"/>
</dbReference>
<dbReference type="InterPro" id="IPR013249">
    <property type="entry name" value="RNA_pol_sigma70_r4_t2"/>
</dbReference>